<keyword evidence="2" id="KW-1185">Reference proteome</keyword>
<dbReference type="GO" id="GO:0016740">
    <property type="term" value="F:transferase activity"/>
    <property type="evidence" value="ECO:0007669"/>
    <property type="project" value="UniProtKB-KW"/>
</dbReference>
<organism evidence="1 2">
    <name type="scientific">Brevibacillus centrosporus</name>
    <dbReference type="NCBI Taxonomy" id="54910"/>
    <lineage>
        <taxon>Bacteria</taxon>
        <taxon>Bacillati</taxon>
        <taxon>Bacillota</taxon>
        <taxon>Bacilli</taxon>
        <taxon>Bacillales</taxon>
        <taxon>Paenibacillaceae</taxon>
        <taxon>Brevibacillus</taxon>
    </lineage>
</organism>
<name>A0A1I3VW78_9BACL</name>
<evidence type="ECO:0000313" key="1">
    <source>
        <dbReference type="EMBL" id="SFJ98391.1"/>
    </source>
</evidence>
<proteinExistence type="predicted"/>
<dbReference type="SUPFAM" id="SSF53756">
    <property type="entry name" value="UDP-Glycosyltransferase/glycogen phosphorylase"/>
    <property type="match status" value="1"/>
</dbReference>
<gene>
    <name evidence="1" type="ORF">SAMN05518846_107170</name>
</gene>
<sequence>MRICFYCNLIEFKPKGNVLQFFILLRALDRKLSQLSESERQLYTFECVLPFRFRVGMGGFTFQHIRFFQANDPHEEIIARDRKKPYDFIFIRGRNEAVKLLRMKRSLGSKLLFLAIQYNLNDPYIMRRLDYVFRHSRVVFFQTEPNAERYRLYQLQKGSYSHEELLRKIQVLPQFVEPMPDLNLRRSPSDPLDLIQAGVIRPRYGLPVATKAIRLIRKDFPDAKLRVLYPSIVGKYRKQAEKLLRRPGVADHGQKSMWKTKEMIVKSGIGVALLYDKTEDRNPSHSYLSRILEYMGLGVPVLTTRTVGNLALLGSEYPLFVEDAYDIAFHYERLTNPSYYEAMSQYVKERGSRFLADEGVKSFWTVLQNEHRRGM</sequence>
<protein>
    <submittedName>
        <fullName evidence="1">Glycosyltransferase involved in cell wall bisynthesis</fullName>
    </submittedName>
</protein>
<evidence type="ECO:0000313" key="2">
    <source>
        <dbReference type="Proteomes" id="UP000198915"/>
    </source>
</evidence>
<keyword evidence="1" id="KW-0808">Transferase</keyword>
<accession>A0A1I3VW78</accession>
<dbReference type="RefSeq" id="WP_092268729.1">
    <property type="nucleotide sequence ID" value="NZ_BJOE01000021.1"/>
</dbReference>
<dbReference type="Gene3D" id="3.40.50.2000">
    <property type="entry name" value="Glycogen Phosphorylase B"/>
    <property type="match status" value="1"/>
</dbReference>
<reference evidence="2" key="1">
    <citation type="submission" date="2016-10" db="EMBL/GenBank/DDBJ databases">
        <authorList>
            <person name="Varghese N."/>
            <person name="Submissions S."/>
        </authorList>
    </citation>
    <scope>NUCLEOTIDE SEQUENCE [LARGE SCALE GENOMIC DNA]</scope>
    <source>
        <strain evidence="2">OK042</strain>
    </source>
</reference>
<dbReference type="AlphaFoldDB" id="A0A1I3VW78"/>
<dbReference type="EMBL" id="FORT01000007">
    <property type="protein sequence ID" value="SFJ98391.1"/>
    <property type="molecule type" value="Genomic_DNA"/>
</dbReference>
<dbReference type="STRING" id="1884381.SAMN05518846_107170"/>
<dbReference type="Proteomes" id="UP000198915">
    <property type="component" value="Unassembled WGS sequence"/>
</dbReference>